<dbReference type="RefSeq" id="XP_024720678.1">
    <property type="nucleotide sequence ID" value="XM_024863986.1"/>
</dbReference>
<proteinExistence type="predicted"/>
<sequence>MVTANTEGAVDTEGTVITMVTANTEGAVDTEGTVITMVTANTEGTVDIEGTVITMVTANTENAVNAENAAITEVLRAYKPYDLCTPPCLEHPDHRGSAQVSIEHLDFPHPCRHIDINVIGQLIRNFEGEGCIKDTNRIPAIINDSILYAGLNKLETSAESFKAISNSAPPRLHLERGVKVECLHGQHRVLAAKKFLDPSERWWIVDFYGSDLEADTKQALREGESYSEPYASGEIFRNYRLCCYNKDDLGAQRWQKKLKSYQEAYFETILKREILIKALDSVLNISGLWRGFYAGSLNDFISLGCDEEIARYIRAIKTELTRIFRDNMATMMATDPLSIESIQSRAPALSKTDFEFIDERMGSGELFPAVTDPVERENIKKGILSTEVPIPTLWTLICDVRYLKKPARVLNALLPPRKEKKKIKNSLYERFRDSFSMTELGSNNFEIQQSTLSFKSISGSLEDCFDAGYQQLWLCACRVWKSGNAYGLIQLATLADRLGFSTTQIERELAKDPGRIIIEKALQEAHYVLHPGEKFSFDYNQARPLISLFNEQMNNTLASYPVATYPFITVAGPGEPLSRRCGHSSMDTEDLGYLFLDKIHAPLQYYHRSGDGISSFYVKRSRHIAFFGALILDDTPQNGLTPVPLVNPQQQHMNVSLSSYARSSRYSDEISLIQAQAETTPTEEVATFMEDDVNIQQVPYEMESINKQAQKYAAEGKKLRLRNGHHMVWYDCFAVLERAKESTVIVYKLVHDLEGLDHQMAHMDGGI</sequence>
<dbReference type="InterPro" id="IPR022198">
    <property type="entry name" value="DUF3723"/>
</dbReference>
<dbReference type="Proteomes" id="UP000241818">
    <property type="component" value="Unassembled WGS sequence"/>
</dbReference>
<protein>
    <submittedName>
        <fullName evidence="1">Uncharacterized protein</fullName>
    </submittedName>
</protein>
<dbReference type="STRING" id="857342.A0A2T3B190"/>
<accession>A0A2T3B190</accession>
<evidence type="ECO:0000313" key="2">
    <source>
        <dbReference type="Proteomes" id="UP000241818"/>
    </source>
</evidence>
<dbReference type="EMBL" id="KZ679011">
    <property type="protein sequence ID" value="PSS18326.1"/>
    <property type="molecule type" value="Genomic_DNA"/>
</dbReference>
<dbReference type="Pfam" id="PF12520">
    <property type="entry name" value="DUF3723"/>
    <property type="match status" value="1"/>
</dbReference>
<gene>
    <name evidence="1" type="ORF">M430DRAFT_18929</name>
</gene>
<evidence type="ECO:0000313" key="1">
    <source>
        <dbReference type="EMBL" id="PSS18326.1"/>
    </source>
</evidence>
<keyword evidence="2" id="KW-1185">Reference proteome</keyword>
<dbReference type="GeneID" id="36572067"/>
<dbReference type="OrthoDB" id="4227485at2759"/>
<dbReference type="AlphaFoldDB" id="A0A2T3B190"/>
<dbReference type="InParanoid" id="A0A2T3B190"/>
<reference evidence="1 2" key="1">
    <citation type="journal article" date="2018" name="New Phytol.">
        <title>Comparative genomics and transcriptomics depict ericoid mycorrhizal fungi as versatile saprotrophs and plant mutualists.</title>
        <authorList>
            <person name="Martino E."/>
            <person name="Morin E."/>
            <person name="Grelet G.A."/>
            <person name="Kuo A."/>
            <person name="Kohler A."/>
            <person name="Daghino S."/>
            <person name="Barry K.W."/>
            <person name="Cichocki N."/>
            <person name="Clum A."/>
            <person name="Dockter R.B."/>
            <person name="Hainaut M."/>
            <person name="Kuo R.C."/>
            <person name="LaButti K."/>
            <person name="Lindahl B.D."/>
            <person name="Lindquist E.A."/>
            <person name="Lipzen A."/>
            <person name="Khouja H.R."/>
            <person name="Magnuson J."/>
            <person name="Murat C."/>
            <person name="Ohm R.A."/>
            <person name="Singer S.W."/>
            <person name="Spatafora J.W."/>
            <person name="Wang M."/>
            <person name="Veneault-Fourrey C."/>
            <person name="Henrissat B."/>
            <person name="Grigoriev I.V."/>
            <person name="Martin F.M."/>
            <person name="Perotto S."/>
        </authorList>
    </citation>
    <scope>NUCLEOTIDE SEQUENCE [LARGE SCALE GENOMIC DNA]</scope>
    <source>
        <strain evidence="1 2">ATCC 22711</strain>
    </source>
</reference>
<name>A0A2T3B190_AMORE</name>
<organism evidence="1 2">
    <name type="scientific">Amorphotheca resinae ATCC 22711</name>
    <dbReference type="NCBI Taxonomy" id="857342"/>
    <lineage>
        <taxon>Eukaryota</taxon>
        <taxon>Fungi</taxon>
        <taxon>Dikarya</taxon>
        <taxon>Ascomycota</taxon>
        <taxon>Pezizomycotina</taxon>
        <taxon>Leotiomycetes</taxon>
        <taxon>Helotiales</taxon>
        <taxon>Amorphothecaceae</taxon>
        <taxon>Amorphotheca</taxon>
    </lineage>
</organism>